<dbReference type="GO" id="GO:0098542">
    <property type="term" value="P:defense response to other organism"/>
    <property type="evidence" value="ECO:0000318"/>
    <property type="project" value="GO_Central"/>
</dbReference>
<proteinExistence type="predicted"/>
<feature type="domain" description="Disease resistance R13L4/SHOC-2-like LRR" evidence="6">
    <location>
        <begin position="666"/>
        <end position="809"/>
    </location>
</feature>
<dbReference type="InterPro" id="IPR058922">
    <property type="entry name" value="WHD_DRP"/>
</dbReference>
<dbReference type="PaxDb" id="29760-VIT_19s0027g00660.t01"/>
<sequence length="826" mass="95105">MMIKKILKSISNEDVASLDLNGSKDKLHEKIREKRFLIVLDDVWNQNFEKWDKVRILLMVGAKGSKIVVTTRKTKVASIMGDSSPFILKGLEENQSWNLFSKIAFRERLENVHPNIIGIGKEIATMCKGVPLIIKTLGTMLQFESEERNWLSIKNNENLLSLQDENYNVLPVLKLSYDNLPTHLRQCFSYCALFPKDYEIKKKLLVQLWTAQDYIQSSNENEHLEDVGDRYFKELWSRSLFHEVERDVVNDIVSCKMHDLIHDLAQSIIGSEVLILKDNIKNIPEKVRHILLFEQVSLMIGSLKEKPIRTFLKLYEDDFKNDSIVNSLIPSLKCLHVLSLDSFSIRKVPKYLGKLSHLRYLDLSYNDFEVLPNAITRLKNLQTLKLNDCCNLKEFPKFTKKLINLRHLENDRCDNLTHMPCGIGELTLLQSLPLFIVGNGREFSKNKRIGRLSELKRLSQLGGILQIKNLQNERDVLPISKGEILKEKQYLQSLRLEWRWWDLEAKWDENAELVMEGLQPHLNLKELSVYGYEGRKFPSWMMNDGLDSLLPNLCHIEMWDCSRCQILPPFSQLPFLKSLELYNMKEVEDMKESSPGKPFFPSLQILKFYKMPKLTGLWRMDILAEQGPSFPHLSEVYIEKCSSLTSVRLSSNCPNLASFKGASLPCLGKLALDRIREDVLRQIMSVSASSSLKSLYILKIDGMISLPEELLQHVSTLHTLSLQGCSSLSTLPHWLGNLTSLTHLQILDCRGLATLPHSIGSLTSLTDLQIYKSPELASLPEEMRSLKNLQTLNISFCPRLEERCRRETGQDWPNIAHVTEINIYPQ</sequence>
<evidence type="ECO:0000256" key="2">
    <source>
        <dbReference type="ARBA" id="ARBA00022737"/>
    </source>
</evidence>
<dbReference type="PANTHER" id="PTHR36766">
    <property type="entry name" value="PLANT BROAD-SPECTRUM MILDEW RESISTANCE PROTEIN RPW8"/>
    <property type="match status" value="1"/>
</dbReference>
<protein>
    <submittedName>
        <fullName evidence="8">Uncharacterized protein</fullName>
    </submittedName>
</protein>
<organism evidence="8 9">
    <name type="scientific">Vitis vinifera</name>
    <name type="common">Grape</name>
    <dbReference type="NCBI Taxonomy" id="29760"/>
    <lineage>
        <taxon>Eukaryota</taxon>
        <taxon>Viridiplantae</taxon>
        <taxon>Streptophyta</taxon>
        <taxon>Embryophyta</taxon>
        <taxon>Tracheophyta</taxon>
        <taxon>Spermatophyta</taxon>
        <taxon>Magnoliopsida</taxon>
        <taxon>eudicotyledons</taxon>
        <taxon>Gunneridae</taxon>
        <taxon>Pentapetalae</taxon>
        <taxon>rosids</taxon>
        <taxon>Vitales</taxon>
        <taxon>Vitaceae</taxon>
        <taxon>Viteae</taxon>
        <taxon>Vitis</taxon>
    </lineage>
</organism>
<dbReference type="Gene3D" id="3.80.10.10">
    <property type="entry name" value="Ribonuclease Inhibitor"/>
    <property type="match status" value="2"/>
</dbReference>
<dbReference type="PANTHER" id="PTHR36766:SF40">
    <property type="entry name" value="DISEASE RESISTANCE PROTEIN RGA3"/>
    <property type="match status" value="1"/>
</dbReference>
<dbReference type="SUPFAM" id="SSF52540">
    <property type="entry name" value="P-loop containing nucleoside triphosphate hydrolases"/>
    <property type="match status" value="1"/>
</dbReference>
<dbReference type="Gene3D" id="1.10.8.430">
    <property type="entry name" value="Helical domain of apoptotic protease-activating factors"/>
    <property type="match status" value="1"/>
</dbReference>
<dbReference type="Proteomes" id="UP000009183">
    <property type="component" value="Chromosome 19"/>
</dbReference>
<dbReference type="Pfam" id="PF25019">
    <property type="entry name" value="LRR_R13L1-DRL21"/>
    <property type="match status" value="1"/>
</dbReference>
<dbReference type="EMBL" id="FN595234">
    <property type="protein sequence ID" value="CBI21772.3"/>
    <property type="molecule type" value="Genomic_DNA"/>
</dbReference>
<dbReference type="Gene3D" id="3.40.50.300">
    <property type="entry name" value="P-loop containing nucleotide triphosphate hydrolases"/>
    <property type="match status" value="1"/>
</dbReference>
<dbReference type="InterPro" id="IPR042197">
    <property type="entry name" value="Apaf_helical"/>
</dbReference>
<dbReference type="InterPro" id="IPR055414">
    <property type="entry name" value="LRR_R13L4/SHOC2-like"/>
</dbReference>
<evidence type="ECO:0000259" key="4">
    <source>
        <dbReference type="Pfam" id="PF00931"/>
    </source>
</evidence>
<evidence type="ECO:0000256" key="3">
    <source>
        <dbReference type="ARBA" id="ARBA00022821"/>
    </source>
</evidence>
<dbReference type="HOGENOM" id="CLU_000837_8_8_1"/>
<feature type="domain" description="NB-ARC" evidence="4">
    <location>
        <begin position="3"/>
        <end position="109"/>
    </location>
</feature>
<keyword evidence="1" id="KW-0433">Leucine-rich repeat</keyword>
<keyword evidence="2" id="KW-0677">Repeat</keyword>
<evidence type="ECO:0000313" key="9">
    <source>
        <dbReference type="Proteomes" id="UP000009183"/>
    </source>
</evidence>
<dbReference type="GO" id="GO:0043531">
    <property type="term" value="F:ADP binding"/>
    <property type="evidence" value="ECO:0007669"/>
    <property type="project" value="InterPro"/>
</dbReference>
<dbReference type="PRINTS" id="PR00364">
    <property type="entry name" value="DISEASERSIST"/>
</dbReference>
<dbReference type="Pfam" id="PF00931">
    <property type="entry name" value="NB-ARC"/>
    <property type="match status" value="1"/>
</dbReference>
<dbReference type="InterPro" id="IPR027417">
    <property type="entry name" value="P-loop_NTPase"/>
</dbReference>
<keyword evidence="9" id="KW-1185">Reference proteome</keyword>
<feature type="domain" description="Disease resistance protein winged helix" evidence="5">
    <location>
        <begin position="193"/>
        <end position="265"/>
    </location>
</feature>
<dbReference type="InterPro" id="IPR032675">
    <property type="entry name" value="LRR_dom_sf"/>
</dbReference>
<evidence type="ECO:0000259" key="6">
    <source>
        <dbReference type="Pfam" id="PF23598"/>
    </source>
</evidence>
<feature type="domain" description="R13L1/DRL21-like LRR repeat region" evidence="7">
    <location>
        <begin position="452"/>
        <end position="584"/>
    </location>
</feature>
<dbReference type="InterPro" id="IPR036388">
    <property type="entry name" value="WH-like_DNA-bd_sf"/>
</dbReference>
<evidence type="ECO:0000259" key="5">
    <source>
        <dbReference type="Pfam" id="PF23559"/>
    </source>
</evidence>
<dbReference type="OMA" id="LENDRCD"/>
<dbReference type="SUPFAM" id="SSF52047">
    <property type="entry name" value="RNI-like"/>
    <property type="match status" value="1"/>
</dbReference>
<evidence type="ECO:0000256" key="1">
    <source>
        <dbReference type="ARBA" id="ARBA00022614"/>
    </source>
</evidence>
<dbReference type="InterPro" id="IPR056789">
    <property type="entry name" value="LRR_R13L1-DRL21"/>
</dbReference>
<evidence type="ECO:0000313" key="8">
    <source>
        <dbReference type="EMBL" id="CBI21772.3"/>
    </source>
</evidence>
<accession>D7SWX2</accession>
<evidence type="ECO:0000259" key="7">
    <source>
        <dbReference type="Pfam" id="PF25019"/>
    </source>
</evidence>
<dbReference type="FunFam" id="1.10.10.10:FF:000322">
    <property type="entry name" value="Probable disease resistance protein At1g63360"/>
    <property type="match status" value="1"/>
</dbReference>
<dbReference type="InterPro" id="IPR002182">
    <property type="entry name" value="NB-ARC"/>
</dbReference>
<dbReference type="PROSITE" id="PS51450">
    <property type="entry name" value="LRR"/>
    <property type="match status" value="1"/>
</dbReference>
<dbReference type="AlphaFoldDB" id="D7SWX2"/>
<dbReference type="Pfam" id="PF23559">
    <property type="entry name" value="WHD_DRP"/>
    <property type="match status" value="1"/>
</dbReference>
<dbReference type="InParanoid" id="D7SWX2"/>
<dbReference type="Gene3D" id="1.10.10.10">
    <property type="entry name" value="Winged helix-like DNA-binding domain superfamily/Winged helix DNA-binding domain"/>
    <property type="match status" value="1"/>
</dbReference>
<dbReference type="Pfam" id="PF13855">
    <property type="entry name" value="LRR_8"/>
    <property type="match status" value="1"/>
</dbReference>
<reference evidence="9" key="1">
    <citation type="journal article" date="2007" name="Nature">
        <title>The grapevine genome sequence suggests ancestral hexaploidization in major angiosperm phyla.</title>
        <authorList>
            <consortium name="The French-Italian Public Consortium for Grapevine Genome Characterization."/>
            <person name="Jaillon O."/>
            <person name="Aury J.-M."/>
            <person name="Noel B."/>
            <person name="Policriti A."/>
            <person name="Clepet C."/>
            <person name="Casagrande A."/>
            <person name="Choisne N."/>
            <person name="Aubourg S."/>
            <person name="Vitulo N."/>
            <person name="Jubin C."/>
            <person name="Vezzi A."/>
            <person name="Legeai F."/>
            <person name="Hugueney P."/>
            <person name="Dasilva C."/>
            <person name="Horner D."/>
            <person name="Mica E."/>
            <person name="Jublot D."/>
            <person name="Poulain J."/>
            <person name="Bruyere C."/>
            <person name="Billault A."/>
            <person name="Segurens B."/>
            <person name="Gouyvenoux M."/>
            <person name="Ugarte E."/>
            <person name="Cattonaro F."/>
            <person name="Anthouard V."/>
            <person name="Vico V."/>
            <person name="Del Fabbro C."/>
            <person name="Alaux M."/>
            <person name="Di Gaspero G."/>
            <person name="Dumas V."/>
            <person name="Felice N."/>
            <person name="Paillard S."/>
            <person name="Juman I."/>
            <person name="Moroldo M."/>
            <person name="Scalabrin S."/>
            <person name="Canaguier A."/>
            <person name="Le Clainche I."/>
            <person name="Malacrida G."/>
            <person name="Durand E."/>
            <person name="Pesole G."/>
            <person name="Laucou V."/>
            <person name="Chatelet P."/>
            <person name="Merdinoglu D."/>
            <person name="Delledonne M."/>
            <person name="Pezzotti M."/>
            <person name="Lecharny A."/>
            <person name="Scarpelli C."/>
            <person name="Artiguenave F."/>
            <person name="Pe M.E."/>
            <person name="Valle G."/>
            <person name="Morgante M."/>
            <person name="Caboche M."/>
            <person name="Adam-Blondon A.-F."/>
            <person name="Weissenbach J."/>
            <person name="Quetier F."/>
            <person name="Wincker P."/>
        </authorList>
    </citation>
    <scope>NUCLEOTIDE SEQUENCE [LARGE SCALE GENOMIC DNA]</scope>
    <source>
        <strain evidence="9">cv. Pinot noir / PN40024</strain>
    </source>
</reference>
<dbReference type="Pfam" id="PF23598">
    <property type="entry name" value="LRR_14"/>
    <property type="match status" value="1"/>
</dbReference>
<keyword evidence="3" id="KW-0611">Plant defense</keyword>
<dbReference type="SUPFAM" id="SSF52058">
    <property type="entry name" value="L domain-like"/>
    <property type="match status" value="1"/>
</dbReference>
<dbReference type="eggNOG" id="KOG4658">
    <property type="taxonomic scope" value="Eukaryota"/>
</dbReference>
<name>D7SWX2_VITVI</name>
<dbReference type="InterPro" id="IPR001611">
    <property type="entry name" value="Leu-rich_rpt"/>
</dbReference>
<gene>
    <name evidence="8" type="ordered locus">VIT_19s0027g00660</name>
</gene>